<reference evidence="2 3" key="1">
    <citation type="journal article" date="2016" name="Int. J. Syst. Evol. Microbiol.">
        <title>Labrenzia salina sp. nov., isolated from the rhizosphere of the halophyte Arthrocnemum macrostachyum.</title>
        <authorList>
            <person name="Camacho M."/>
            <person name="Redondo-Gomez S."/>
            <person name="Rodriguez-Llorente I."/>
            <person name="Rohde M."/>
            <person name="Sproer C."/>
            <person name="Schumann P."/>
            <person name="Klenk H.P."/>
            <person name="Montero-Calasanz M.D.C."/>
        </authorList>
    </citation>
    <scope>NUCLEOTIDE SEQUENCE [LARGE SCALE GENOMIC DNA]</scope>
    <source>
        <strain evidence="2 3">DSM 29163</strain>
    </source>
</reference>
<dbReference type="Proteomes" id="UP001300261">
    <property type="component" value="Unassembled WGS sequence"/>
</dbReference>
<dbReference type="InterPro" id="IPR001845">
    <property type="entry name" value="HTH_ArsR_DNA-bd_dom"/>
</dbReference>
<dbReference type="SMART" id="SM00418">
    <property type="entry name" value="HTH_ARSR"/>
    <property type="match status" value="1"/>
</dbReference>
<dbReference type="InterPro" id="IPR011991">
    <property type="entry name" value="ArsR-like_HTH"/>
</dbReference>
<comment type="caution">
    <text evidence="2">The sequence shown here is derived from an EMBL/GenBank/DDBJ whole genome shotgun (WGS) entry which is preliminary data.</text>
</comment>
<dbReference type="SUPFAM" id="SSF46785">
    <property type="entry name" value="Winged helix' DNA-binding domain"/>
    <property type="match status" value="1"/>
</dbReference>
<evidence type="ECO:0000313" key="3">
    <source>
        <dbReference type="Proteomes" id="UP001300261"/>
    </source>
</evidence>
<sequence length="124" mass="14010">MPDLASSAEPARLDAIFFALSDARRRDMIERLSEGALSVKEIAGPLHLALPSAVKHLGVLEDARIVHSEKTGRVRTFRLSPTAFRDVEKWVAERKRVLNLQFDRLDEFLARSEGDETEEPDAQR</sequence>
<gene>
    <name evidence="2" type="ORF">ON753_05155</name>
</gene>
<dbReference type="CDD" id="cd00090">
    <property type="entry name" value="HTH_ARSR"/>
    <property type="match status" value="1"/>
</dbReference>
<feature type="domain" description="HTH arsR-type" evidence="1">
    <location>
        <begin position="5"/>
        <end position="99"/>
    </location>
</feature>
<dbReference type="PANTHER" id="PTHR38600:SF2">
    <property type="entry name" value="SLL0088 PROTEIN"/>
    <property type="match status" value="1"/>
</dbReference>
<dbReference type="InterPro" id="IPR036388">
    <property type="entry name" value="WH-like_DNA-bd_sf"/>
</dbReference>
<dbReference type="EMBL" id="JAPEVI010000003">
    <property type="protein sequence ID" value="MCX2721795.1"/>
    <property type="molecule type" value="Genomic_DNA"/>
</dbReference>
<name>A0ABT3QY08_9HYPH</name>
<dbReference type="InterPro" id="IPR036390">
    <property type="entry name" value="WH_DNA-bd_sf"/>
</dbReference>
<proteinExistence type="predicted"/>
<evidence type="ECO:0000259" key="1">
    <source>
        <dbReference type="PROSITE" id="PS50987"/>
    </source>
</evidence>
<organism evidence="2 3">
    <name type="scientific">Roseibium salinum</name>
    <dbReference type="NCBI Taxonomy" id="1604349"/>
    <lineage>
        <taxon>Bacteria</taxon>
        <taxon>Pseudomonadati</taxon>
        <taxon>Pseudomonadota</taxon>
        <taxon>Alphaproteobacteria</taxon>
        <taxon>Hyphomicrobiales</taxon>
        <taxon>Stappiaceae</taxon>
        <taxon>Roseibium</taxon>
    </lineage>
</organism>
<keyword evidence="3" id="KW-1185">Reference proteome</keyword>
<dbReference type="PANTHER" id="PTHR38600">
    <property type="entry name" value="TRANSCRIPTIONAL REGULATORY PROTEIN"/>
    <property type="match status" value="1"/>
</dbReference>
<dbReference type="RefSeq" id="WP_265961502.1">
    <property type="nucleotide sequence ID" value="NZ_JAPEVI010000003.1"/>
</dbReference>
<protein>
    <submittedName>
        <fullName evidence="2">Metalloregulator ArsR/SmtB family transcription factor</fullName>
    </submittedName>
</protein>
<evidence type="ECO:0000313" key="2">
    <source>
        <dbReference type="EMBL" id="MCX2721795.1"/>
    </source>
</evidence>
<accession>A0ABT3QY08</accession>
<dbReference type="PROSITE" id="PS50987">
    <property type="entry name" value="HTH_ARSR_2"/>
    <property type="match status" value="1"/>
</dbReference>
<dbReference type="NCBIfam" id="NF033788">
    <property type="entry name" value="HTH_metalloreg"/>
    <property type="match status" value="1"/>
</dbReference>
<dbReference type="Gene3D" id="1.10.10.10">
    <property type="entry name" value="Winged helix-like DNA-binding domain superfamily/Winged helix DNA-binding domain"/>
    <property type="match status" value="1"/>
</dbReference>